<proteinExistence type="predicted"/>
<dbReference type="PANTHER" id="PTHR38457">
    <property type="entry name" value="REGULATOR ABRB-RELATED"/>
    <property type="match status" value="1"/>
</dbReference>
<keyword evidence="2" id="KW-0812">Transmembrane</keyword>
<dbReference type="InterPro" id="IPR007820">
    <property type="entry name" value="AbrB_fam"/>
</dbReference>
<sequence>MPVHTGLASPPAQVQNGRALSTEPESRPDPIARGAIAALLLALGLGGGLLARLPGLPMPFLVGGLTATGVFTVLAFNLAGRRVVFPQQLRKLFVACIGVMIGASFSRDMVSVLPSLWLVFVAMLVFVALTQTLGYALFRRVGGYDPVTALFAAMPGGLIEAVELGGAAGGDVRILSVQHFARIVIVVLTIPFLFLIWTGESVGSAAGQGFGPGVWGAGDLALIAALALAGLYLGPRLRLPAGHMMGPLLLSAAVHGGGLTETVSPRWLLDLSQLVVGVGLGTMFTGVTLRLILRTFALGLLSVAVMLSIGAGFAAALHRLTPLSFEALFISFAPGGVTEMGLVALSLGVNPVMVSANHLFRITLTVFVVNYACRALGFATRAPRQGGADR</sequence>
<protein>
    <submittedName>
        <fullName evidence="3">AbrB family transcriptional regulator</fullName>
    </submittedName>
</protein>
<feature type="transmembrane region" description="Helical" evidence="2">
    <location>
        <begin position="296"/>
        <end position="316"/>
    </location>
</feature>
<evidence type="ECO:0000313" key="3">
    <source>
        <dbReference type="EMBL" id="MSU91686.1"/>
    </source>
</evidence>
<feature type="transmembrane region" description="Helical" evidence="2">
    <location>
        <begin position="214"/>
        <end position="234"/>
    </location>
</feature>
<organism evidence="3 4">
    <name type="scientific">Halovulum marinum</name>
    <dbReference type="NCBI Taxonomy" id="2662447"/>
    <lineage>
        <taxon>Bacteria</taxon>
        <taxon>Pseudomonadati</taxon>
        <taxon>Pseudomonadota</taxon>
        <taxon>Alphaproteobacteria</taxon>
        <taxon>Rhodobacterales</taxon>
        <taxon>Paracoccaceae</taxon>
        <taxon>Halovulum</taxon>
    </lineage>
</organism>
<accession>A0A6L5Z554</accession>
<keyword evidence="2" id="KW-0472">Membrane</keyword>
<dbReference type="NCBIfam" id="TIGR03082">
    <property type="entry name" value="Gneg_AbrB_dup"/>
    <property type="match status" value="1"/>
</dbReference>
<dbReference type="Proteomes" id="UP000474957">
    <property type="component" value="Unassembled WGS sequence"/>
</dbReference>
<feature type="transmembrane region" description="Helical" evidence="2">
    <location>
        <begin position="35"/>
        <end position="54"/>
    </location>
</feature>
<dbReference type="PANTHER" id="PTHR38457:SF1">
    <property type="entry name" value="REGULATOR ABRB-RELATED"/>
    <property type="match status" value="1"/>
</dbReference>
<dbReference type="PIRSF" id="PIRSF038991">
    <property type="entry name" value="Protein_AbrB"/>
    <property type="match status" value="1"/>
</dbReference>
<feature type="transmembrane region" description="Helical" evidence="2">
    <location>
        <begin position="271"/>
        <end position="289"/>
    </location>
</feature>
<evidence type="ECO:0000313" key="4">
    <source>
        <dbReference type="Proteomes" id="UP000474957"/>
    </source>
</evidence>
<gene>
    <name evidence="3" type="ORF">GE300_19075</name>
</gene>
<name>A0A6L5Z554_9RHOB</name>
<feature type="transmembrane region" description="Helical" evidence="2">
    <location>
        <begin position="359"/>
        <end position="380"/>
    </location>
</feature>
<evidence type="ECO:0000256" key="1">
    <source>
        <dbReference type="SAM" id="MobiDB-lite"/>
    </source>
</evidence>
<comment type="caution">
    <text evidence="3">The sequence shown here is derived from an EMBL/GenBank/DDBJ whole genome shotgun (WGS) entry which is preliminary data.</text>
</comment>
<feature type="transmembrane region" description="Helical" evidence="2">
    <location>
        <begin position="60"/>
        <end position="80"/>
    </location>
</feature>
<dbReference type="InterPro" id="IPR017516">
    <property type="entry name" value="AbrB_dup"/>
</dbReference>
<feature type="transmembrane region" description="Helical" evidence="2">
    <location>
        <begin position="92"/>
        <end position="110"/>
    </location>
</feature>
<keyword evidence="4" id="KW-1185">Reference proteome</keyword>
<keyword evidence="2" id="KW-1133">Transmembrane helix</keyword>
<dbReference type="GO" id="GO:0010468">
    <property type="term" value="P:regulation of gene expression"/>
    <property type="evidence" value="ECO:0007669"/>
    <property type="project" value="InterPro"/>
</dbReference>
<feature type="transmembrane region" description="Helical" evidence="2">
    <location>
        <begin position="180"/>
        <end position="199"/>
    </location>
</feature>
<feature type="region of interest" description="Disordered" evidence="1">
    <location>
        <begin position="1"/>
        <end position="28"/>
    </location>
</feature>
<evidence type="ECO:0000256" key="2">
    <source>
        <dbReference type="SAM" id="Phobius"/>
    </source>
</evidence>
<feature type="transmembrane region" description="Helical" evidence="2">
    <location>
        <begin position="328"/>
        <end position="347"/>
    </location>
</feature>
<feature type="transmembrane region" description="Helical" evidence="2">
    <location>
        <begin position="116"/>
        <end position="138"/>
    </location>
</feature>
<dbReference type="GO" id="GO:0016020">
    <property type="term" value="C:membrane"/>
    <property type="evidence" value="ECO:0007669"/>
    <property type="project" value="InterPro"/>
</dbReference>
<reference evidence="3 4" key="1">
    <citation type="submission" date="2019-10" db="EMBL/GenBank/DDBJ databases">
        <title>Cognatihalovulum marinum gen. nov. sp. nov., a new member of the family Rhodobacteraceae isolated from deep seawater of the Northwest Indian Ocean.</title>
        <authorList>
            <person name="Ruan C."/>
            <person name="Wang J."/>
            <person name="Zheng X."/>
            <person name="Song L."/>
            <person name="Zhu Y."/>
            <person name="Huang Y."/>
            <person name="Lu Z."/>
            <person name="Du W."/>
            <person name="Huang L."/>
            <person name="Dai X."/>
        </authorList>
    </citation>
    <scope>NUCLEOTIDE SEQUENCE [LARGE SCALE GENOMIC DNA]</scope>
    <source>
        <strain evidence="3 4">2CG4</strain>
    </source>
</reference>
<dbReference type="EMBL" id="WIND01000023">
    <property type="protein sequence ID" value="MSU91686.1"/>
    <property type="molecule type" value="Genomic_DNA"/>
</dbReference>
<dbReference type="Pfam" id="PF05145">
    <property type="entry name" value="AbrB"/>
    <property type="match status" value="1"/>
</dbReference>
<dbReference type="AlphaFoldDB" id="A0A6L5Z554"/>